<evidence type="ECO:0000256" key="11">
    <source>
        <dbReference type="SAM" id="Phobius"/>
    </source>
</evidence>
<dbReference type="Pfam" id="PF08263">
    <property type="entry name" value="LRRNT_2"/>
    <property type="match status" value="1"/>
</dbReference>
<dbReference type="EMBL" id="JBJKBG010000003">
    <property type="protein sequence ID" value="KAL3747056.1"/>
    <property type="molecule type" value="Genomic_DNA"/>
</dbReference>
<dbReference type="Pfam" id="PF00560">
    <property type="entry name" value="LRR_1"/>
    <property type="match status" value="1"/>
</dbReference>
<feature type="region of interest" description="Disordered" evidence="10">
    <location>
        <begin position="303"/>
        <end position="332"/>
    </location>
</feature>
<protein>
    <recommendedName>
        <fullName evidence="13">Protein kinase domain-containing protein</fullName>
    </recommendedName>
</protein>
<evidence type="ECO:0000256" key="3">
    <source>
        <dbReference type="ARBA" id="ARBA00022614"/>
    </source>
</evidence>
<keyword evidence="3" id="KW-0433">Leucine-rich repeat</keyword>
<dbReference type="PANTHER" id="PTHR48007:SF29">
    <property type="entry name" value="POLLEN RECEPTOR-LIKE KINASE 3"/>
    <property type="match status" value="1"/>
</dbReference>
<dbReference type="PROSITE" id="PS50011">
    <property type="entry name" value="PROTEIN_KINASE_DOM"/>
    <property type="match status" value="1"/>
</dbReference>
<feature type="region of interest" description="Disordered" evidence="10">
    <location>
        <begin position="220"/>
        <end position="253"/>
    </location>
</feature>
<evidence type="ECO:0000256" key="7">
    <source>
        <dbReference type="ARBA" id="ARBA00022989"/>
    </source>
</evidence>
<organism evidence="14 15">
    <name type="scientific">Eucalyptus globulus</name>
    <name type="common">Tasmanian blue gum</name>
    <dbReference type="NCBI Taxonomy" id="34317"/>
    <lineage>
        <taxon>Eukaryota</taxon>
        <taxon>Viridiplantae</taxon>
        <taxon>Streptophyta</taxon>
        <taxon>Embryophyta</taxon>
        <taxon>Tracheophyta</taxon>
        <taxon>Spermatophyta</taxon>
        <taxon>Magnoliopsida</taxon>
        <taxon>eudicotyledons</taxon>
        <taxon>Gunneridae</taxon>
        <taxon>Pentapetalae</taxon>
        <taxon>rosids</taxon>
        <taxon>malvids</taxon>
        <taxon>Myrtales</taxon>
        <taxon>Myrtaceae</taxon>
        <taxon>Myrtoideae</taxon>
        <taxon>Eucalypteae</taxon>
        <taxon>Eucalyptus</taxon>
    </lineage>
</organism>
<dbReference type="InterPro" id="IPR013210">
    <property type="entry name" value="LRR_N_plant-typ"/>
</dbReference>
<evidence type="ECO:0000313" key="15">
    <source>
        <dbReference type="Proteomes" id="UP001634007"/>
    </source>
</evidence>
<keyword evidence="8 11" id="KW-0472">Membrane</keyword>
<dbReference type="Proteomes" id="UP001634007">
    <property type="component" value="Unassembled WGS sequence"/>
</dbReference>
<feature type="chain" id="PRO_5044858367" description="Protein kinase domain-containing protein" evidence="12">
    <location>
        <begin position="25"/>
        <end position="626"/>
    </location>
</feature>
<comment type="subcellular location">
    <subcellularLocation>
        <location evidence="1">Membrane</location>
        <topology evidence="1">Single-pass type I membrane protein</topology>
    </subcellularLocation>
</comment>
<dbReference type="Gene3D" id="3.30.200.20">
    <property type="entry name" value="Phosphorylase Kinase, domain 1"/>
    <property type="match status" value="1"/>
</dbReference>
<dbReference type="AlphaFoldDB" id="A0ABD3LAL1"/>
<keyword evidence="9" id="KW-0325">Glycoprotein</keyword>
<comment type="similarity">
    <text evidence="2">Belongs to the RLP family.</text>
</comment>
<dbReference type="InterPro" id="IPR011009">
    <property type="entry name" value="Kinase-like_dom_sf"/>
</dbReference>
<dbReference type="InterPro" id="IPR001611">
    <property type="entry name" value="Leu-rich_rpt"/>
</dbReference>
<keyword evidence="4 11" id="KW-0812">Transmembrane</keyword>
<keyword evidence="15" id="KW-1185">Reference proteome</keyword>
<evidence type="ECO:0000256" key="8">
    <source>
        <dbReference type="ARBA" id="ARBA00023136"/>
    </source>
</evidence>
<dbReference type="InterPro" id="IPR046959">
    <property type="entry name" value="PRK1-6/SRF4-like"/>
</dbReference>
<dbReference type="PANTHER" id="PTHR48007">
    <property type="entry name" value="LEUCINE-RICH REPEAT RECEPTOR-LIKE PROTEIN KINASE PXC1"/>
    <property type="match status" value="1"/>
</dbReference>
<evidence type="ECO:0000256" key="6">
    <source>
        <dbReference type="ARBA" id="ARBA00022737"/>
    </source>
</evidence>
<gene>
    <name evidence="14" type="ORF">ACJRO7_015917</name>
</gene>
<dbReference type="GO" id="GO:0016020">
    <property type="term" value="C:membrane"/>
    <property type="evidence" value="ECO:0007669"/>
    <property type="project" value="UniProtKB-SubCell"/>
</dbReference>
<feature type="transmembrane region" description="Helical" evidence="11">
    <location>
        <begin position="259"/>
        <end position="278"/>
    </location>
</feature>
<accession>A0ABD3LAL1</accession>
<evidence type="ECO:0000313" key="14">
    <source>
        <dbReference type="EMBL" id="KAL3747056.1"/>
    </source>
</evidence>
<evidence type="ECO:0000256" key="10">
    <source>
        <dbReference type="SAM" id="MobiDB-lite"/>
    </source>
</evidence>
<proteinExistence type="inferred from homology"/>
<evidence type="ECO:0000256" key="5">
    <source>
        <dbReference type="ARBA" id="ARBA00022729"/>
    </source>
</evidence>
<evidence type="ECO:0000259" key="13">
    <source>
        <dbReference type="PROSITE" id="PS50011"/>
    </source>
</evidence>
<name>A0ABD3LAL1_EUCGL</name>
<dbReference type="Gene3D" id="1.10.510.10">
    <property type="entry name" value="Transferase(Phosphotransferase) domain 1"/>
    <property type="match status" value="1"/>
</dbReference>
<dbReference type="InterPro" id="IPR032675">
    <property type="entry name" value="LRR_dom_sf"/>
</dbReference>
<dbReference type="Pfam" id="PF00069">
    <property type="entry name" value="Pkinase"/>
    <property type="match status" value="1"/>
</dbReference>
<evidence type="ECO:0000256" key="12">
    <source>
        <dbReference type="SAM" id="SignalP"/>
    </source>
</evidence>
<dbReference type="SUPFAM" id="SSF56112">
    <property type="entry name" value="Protein kinase-like (PK-like)"/>
    <property type="match status" value="1"/>
</dbReference>
<dbReference type="Gene3D" id="3.80.10.10">
    <property type="entry name" value="Ribonuclease Inhibitor"/>
    <property type="match status" value="2"/>
</dbReference>
<keyword evidence="5 12" id="KW-0732">Signal</keyword>
<evidence type="ECO:0000256" key="2">
    <source>
        <dbReference type="ARBA" id="ARBA00009592"/>
    </source>
</evidence>
<keyword evidence="6" id="KW-0677">Repeat</keyword>
<feature type="signal peptide" evidence="12">
    <location>
        <begin position="1"/>
        <end position="24"/>
    </location>
</feature>
<evidence type="ECO:0000256" key="4">
    <source>
        <dbReference type="ARBA" id="ARBA00022692"/>
    </source>
</evidence>
<dbReference type="Pfam" id="PF13855">
    <property type="entry name" value="LRR_8"/>
    <property type="match status" value="1"/>
</dbReference>
<reference evidence="14 15" key="1">
    <citation type="submission" date="2024-11" db="EMBL/GenBank/DDBJ databases">
        <title>Chromosome-level genome assembly of Eucalyptus globulus Labill. provides insights into its genome evolution.</title>
        <authorList>
            <person name="Li X."/>
        </authorList>
    </citation>
    <scope>NUCLEOTIDE SEQUENCE [LARGE SCALE GENOMIC DNA]</scope>
    <source>
        <strain evidence="14">CL2024</strain>
        <tissue evidence="14">Fresh tender leaves</tissue>
    </source>
</reference>
<keyword evidence="7 11" id="KW-1133">Transmembrane helix</keyword>
<dbReference type="FunFam" id="3.80.10.10:FF:000041">
    <property type="entry name" value="LRR receptor-like serine/threonine-protein kinase ERECTA"/>
    <property type="match status" value="1"/>
</dbReference>
<dbReference type="InterPro" id="IPR000719">
    <property type="entry name" value="Prot_kinase_dom"/>
</dbReference>
<dbReference type="SUPFAM" id="SSF52058">
    <property type="entry name" value="L domain-like"/>
    <property type="match status" value="1"/>
</dbReference>
<comment type="caution">
    <text evidence="14">The sequence shown here is derived from an EMBL/GenBank/DDBJ whole genome shotgun (WGS) entry which is preliminary data.</text>
</comment>
<evidence type="ECO:0000256" key="9">
    <source>
        <dbReference type="ARBA" id="ARBA00023180"/>
    </source>
</evidence>
<feature type="domain" description="Protein kinase" evidence="13">
    <location>
        <begin position="351"/>
        <end position="624"/>
    </location>
</feature>
<sequence length="626" mass="68386">MAFAAVGSVLLSLLIISFTKLSLSAPEDALLQFKRSLGNADALDSWAPGSHPCNGWIGIICFDGIITGLHLSDMGLSGKIDIDALQSLRGLRTLSFANNVFAGPMPEFNRLGAIKSLLLSRNKFSGEISSNFFQHMASLKKIWLADNNFSGNIPESLMQLANLMELHLEGNEFSGRIPLIKHEKLTSLDLSDNKLEGEIPESLSKFNSKSFEGNPGLCGKPLDKVCPGKETPLTDTTTVKPPQPPPPVNEQKSSERLSIILWTVAGLVAAGVLLTAIVSSRRRRDDDFSILGRDNVREAVQVPISGVKPVRTGSSRKGSSKRKAQSSKHGLGNLMMLSDEKGEFGLADLMRASAEVLGNGGLGCAYKAVMSNGQSVVVKRMREMNALDKDEFDAEIRRFAGLRHPNILTPLAYHYRRDEKLLVSEYIPMGSLLYILHGDRGISHRELNWPTRLKIVKGVASGLAFLHSELASYDLPHGNLKSSNILLSSDYEPLLNDYGFHHLINPSQAAQTLFAYKAPEISQQGSISPKCDVYCLGLIILEVLMGKLPSQYISSGKSGTDVVMLVHSAISEEREAEVIDPEIAGSTESKSEMLQLLHIGAACTEKNPDHRLDLREAIRKLEELQV</sequence>
<evidence type="ECO:0000256" key="1">
    <source>
        <dbReference type="ARBA" id="ARBA00004479"/>
    </source>
</evidence>